<dbReference type="PANTHER" id="PTHR10067:SF9">
    <property type="entry name" value="PHOSPHATIDYLSERINE DECARBOXYLASE FAMILY PROTEIN (AFU_ORTHOLOGUE AFUA_7G01730)"/>
    <property type="match status" value="1"/>
</dbReference>
<keyword evidence="2" id="KW-0456">Lyase</keyword>
<evidence type="ECO:0000313" key="4">
    <source>
        <dbReference type="EMBL" id="TEB20710.1"/>
    </source>
</evidence>
<evidence type="ECO:0000259" key="3">
    <source>
        <dbReference type="Pfam" id="PF12588"/>
    </source>
</evidence>
<dbReference type="EMBL" id="QPFP01000133">
    <property type="protein sequence ID" value="TEB20710.1"/>
    <property type="molecule type" value="Genomic_DNA"/>
</dbReference>
<evidence type="ECO:0000256" key="1">
    <source>
        <dbReference type="ARBA" id="ARBA00022793"/>
    </source>
</evidence>
<dbReference type="GO" id="GO:0005739">
    <property type="term" value="C:mitochondrion"/>
    <property type="evidence" value="ECO:0007669"/>
    <property type="project" value="TreeGrafter"/>
</dbReference>
<sequence length="373" mass="41655">MCSLMVWPEGYDLNKRQSLQCQLGNALSRDHLEKWIDVKLQQGRKTTYSGLHPSIQERKDMIENDADMTTGFNRMFENATNKNYDDMLSAMNVVLGEALFYGPSFYMILYEAMNSDGGFTAFLADKLNSQFKKIFDVWAQFLGSPRSAGVLTEKEAAISAMEVGFDGFPFPEIFDCDPTKPHWGYTSWDDFFSVFYNVSSDVKETDQFWIKGEPYSLHHMLNNDEYASQFTGGSVLQGFLQVTGYHRWHAPIEGTIKKIVTVPGTYFVQSPALLNSPPDENPYLFSLGFITSLTARMLIFIESSNPTIGLMCFIAVGMTKVSTCEATVQVGQIVKRGDELGMFHFGGSSHCLIFQKGAAVKVRSAIGVAGAQT</sequence>
<reference evidence="4 5" key="1">
    <citation type="journal article" date="2019" name="Nat. Ecol. Evol.">
        <title>Megaphylogeny resolves global patterns of mushroom evolution.</title>
        <authorList>
            <person name="Varga T."/>
            <person name="Krizsan K."/>
            <person name="Foldi C."/>
            <person name="Dima B."/>
            <person name="Sanchez-Garcia M."/>
            <person name="Sanchez-Ramirez S."/>
            <person name="Szollosi G.J."/>
            <person name="Szarkandi J.G."/>
            <person name="Papp V."/>
            <person name="Albert L."/>
            <person name="Andreopoulos W."/>
            <person name="Angelini C."/>
            <person name="Antonin V."/>
            <person name="Barry K.W."/>
            <person name="Bougher N.L."/>
            <person name="Buchanan P."/>
            <person name="Buyck B."/>
            <person name="Bense V."/>
            <person name="Catcheside P."/>
            <person name="Chovatia M."/>
            <person name="Cooper J."/>
            <person name="Damon W."/>
            <person name="Desjardin D."/>
            <person name="Finy P."/>
            <person name="Geml J."/>
            <person name="Haridas S."/>
            <person name="Hughes K."/>
            <person name="Justo A."/>
            <person name="Karasinski D."/>
            <person name="Kautmanova I."/>
            <person name="Kiss B."/>
            <person name="Kocsube S."/>
            <person name="Kotiranta H."/>
            <person name="LaButti K.M."/>
            <person name="Lechner B.E."/>
            <person name="Liimatainen K."/>
            <person name="Lipzen A."/>
            <person name="Lukacs Z."/>
            <person name="Mihaltcheva S."/>
            <person name="Morgado L.N."/>
            <person name="Niskanen T."/>
            <person name="Noordeloos M.E."/>
            <person name="Ohm R.A."/>
            <person name="Ortiz-Santana B."/>
            <person name="Ovrebo C."/>
            <person name="Racz N."/>
            <person name="Riley R."/>
            <person name="Savchenko A."/>
            <person name="Shiryaev A."/>
            <person name="Soop K."/>
            <person name="Spirin V."/>
            <person name="Szebenyi C."/>
            <person name="Tomsovsky M."/>
            <person name="Tulloss R.E."/>
            <person name="Uehling J."/>
            <person name="Grigoriev I.V."/>
            <person name="Vagvolgyi C."/>
            <person name="Papp T."/>
            <person name="Martin F.M."/>
            <person name="Miettinen O."/>
            <person name="Hibbett D.S."/>
            <person name="Nagy L.G."/>
        </authorList>
    </citation>
    <scope>NUCLEOTIDE SEQUENCE [LARGE SCALE GENOMIC DNA]</scope>
    <source>
        <strain evidence="4 5">FP101781</strain>
    </source>
</reference>
<evidence type="ECO:0000313" key="5">
    <source>
        <dbReference type="Proteomes" id="UP000298030"/>
    </source>
</evidence>
<dbReference type="InterPro" id="IPR022237">
    <property type="entry name" value="PsiD-like"/>
</dbReference>
<dbReference type="OrthoDB" id="5973539at2759"/>
<protein>
    <recommendedName>
        <fullName evidence="3">L-tryptophan decarboxylase PsiD-like domain-containing protein</fullName>
    </recommendedName>
</protein>
<dbReference type="InterPro" id="IPR003817">
    <property type="entry name" value="PS_Dcarbxylase"/>
</dbReference>
<dbReference type="AlphaFoldDB" id="A0A4Y7SFU1"/>
<feature type="domain" description="L-tryptophan decarboxylase PsiD-like" evidence="3">
    <location>
        <begin position="52"/>
        <end position="155"/>
    </location>
</feature>
<proteinExistence type="predicted"/>
<keyword evidence="1" id="KW-0210">Decarboxylase</keyword>
<dbReference type="PANTHER" id="PTHR10067">
    <property type="entry name" value="PHOSPHATIDYLSERINE DECARBOXYLASE"/>
    <property type="match status" value="1"/>
</dbReference>
<dbReference type="GO" id="GO:0004609">
    <property type="term" value="F:phosphatidylserine decarboxylase activity"/>
    <property type="evidence" value="ECO:0007669"/>
    <property type="project" value="InterPro"/>
</dbReference>
<accession>A0A4Y7SFU1</accession>
<dbReference type="Pfam" id="PF02666">
    <property type="entry name" value="PS_Dcarbxylase"/>
    <property type="match status" value="1"/>
</dbReference>
<keyword evidence="5" id="KW-1185">Reference proteome</keyword>
<comment type="caution">
    <text evidence="4">The sequence shown here is derived from an EMBL/GenBank/DDBJ whole genome shotgun (WGS) entry which is preliminary data.</text>
</comment>
<gene>
    <name evidence="4" type="ORF">FA13DRAFT_1766795</name>
</gene>
<organism evidence="4 5">
    <name type="scientific">Coprinellus micaceus</name>
    <name type="common">Glistening ink-cap mushroom</name>
    <name type="synonym">Coprinus micaceus</name>
    <dbReference type="NCBI Taxonomy" id="71717"/>
    <lineage>
        <taxon>Eukaryota</taxon>
        <taxon>Fungi</taxon>
        <taxon>Dikarya</taxon>
        <taxon>Basidiomycota</taxon>
        <taxon>Agaricomycotina</taxon>
        <taxon>Agaricomycetes</taxon>
        <taxon>Agaricomycetidae</taxon>
        <taxon>Agaricales</taxon>
        <taxon>Agaricineae</taxon>
        <taxon>Psathyrellaceae</taxon>
        <taxon>Coprinellus</taxon>
    </lineage>
</organism>
<dbReference type="STRING" id="71717.A0A4Y7SFU1"/>
<dbReference type="GO" id="GO:0006646">
    <property type="term" value="P:phosphatidylethanolamine biosynthetic process"/>
    <property type="evidence" value="ECO:0007669"/>
    <property type="project" value="TreeGrafter"/>
</dbReference>
<dbReference type="Pfam" id="PF12588">
    <property type="entry name" value="PSDC"/>
    <property type="match status" value="1"/>
</dbReference>
<name>A0A4Y7SFU1_COPMI</name>
<dbReference type="Proteomes" id="UP000298030">
    <property type="component" value="Unassembled WGS sequence"/>
</dbReference>
<evidence type="ECO:0000256" key="2">
    <source>
        <dbReference type="ARBA" id="ARBA00023239"/>
    </source>
</evidence>